<feature type="transmembrane region" description="Helical" evidence="6">
    <location>
        <begin position="460"/>
        <end position="478"/>
    </location>
</feature>
<feature type="transmembrane region" description="Helical" evidence="6">
    <location>
        <begin position="254"/>
        <end position="270"/>
    </location>
</feature>
<reference evidence="8 9" key="1">
    <citation type="submission" date="2019-07" db="EMBL/GenBank/DDBJ databases">
        <title>Qingshengfaniella alkalisoli gen. nov., sp. nov., isolated from saline soil.</title>
        <authorList>
            <person name="Xu L."/>
            <person name="Huang X.-X."/>
            <person name="Sun J.-Q."/>
        </authorList>
    </citation>
    <scope>NUCLEOTIDE SEQUENCE [LARGE SCALE GENOMIC DNA]</scope>
    <source>
        <strain evidence="8 9">DSM 27279</strain>
    </source>
</reference>
<dbReference type="PANTHER" id="PTHR37422:SF23">
    <property type="entry name" value="TEICHURONIC ACID BIOSYNTHESIS PROTEIN TUAE"/>
    <property type="match status" value="1"/>
</dbReference>
<feature type="transmembrane region" description="Helical" evidence="6">
    <location>
        <begin position="300"/>
        <end position="319"/>
    </location>
</feature>
<feature type="transmembrane region" description="Helical" evidence="6">
    <location>
        <begin position="137"/>
        <end position="156"/>
    </location>
</feature>
<protein>
    <submittedName>
        <fullName evidence="8">O-antigen ligase family protein</fullName>
    </submittedName>
</protein>
<feature type="transmembrane region" description="Helical" evidence="6">
    <location>
        <begin position="276"/>
        <end position="293"/>
    </location>
</feature>
<feature type="transmembrane region" description="Helical" evidence="6">
    <location>
        <begin position="220"/>
        <end position="242"/>
    </location>
</feature>
<dbReference type="RefSeq" id="WP_143947041.1">
    <property type="nucleotide sequence ID" value="NZ_BAABMB010000004.1"/>
</dbReference>
<evidence type="ECO:0000256" key="1">
    <source>
        <dbReference type="ARBA" id="ARBA00004141"/>
    </source>
</evidence>
<dbReference type="AlphaFoldDB" id="A0A556AYZ1"/>
<proteinExistence type="predicted"/>
<keyword evidence="3 6" id="KW-1133">Transmembrane helix</keyword>
<dbReference type="GO" id="GO:0016874">
    <property type="term" value="F:ligase activity"/>
    <property type="evidence" value="ECO:0007669"/>
    <property type="project" value="UniProtKB-KW"/>
</dbReference>
<feature type="transmembrane region" description="Helical" evidence="6">
    <location>
        <begin position="168"/>
        <end position="183"/>
    </location>
</feature>
<evidence type="ECO:0000259" key="7">
    <source>
        <dbReference type="Pfam" id="PF04932"/>
    </source>
</evidence>
<accession>A0A556AYZ1</accession>
<feature type="compositionally biased region" description="Low complexity" evidence="5">
    <location>
        <begin position="30"/>
        <end position="40"/>
    </location>
</feature>
<dbReference type="OrthoDB" id="8576060at2"/>
<feature type="transmembrane region" description="Helical" evidence="6">
    <location>
        <begin position="81"/>
        <end position="100"/>
    </location>
</feature>
<dbReference type="PANTHER" id="PTHR37422">
    <property type="entry name" value="TEICHURONIC ACID BIOSYNTHESIS PROTEIN TUAE"/>
    <property type="match status" value="1"/>
</dbReference>
<comment type="caution">
    <text evidence="8">The sequence shown here is derived from an EMBL/GenBank/DDBJ whole genome shotgun (WGS) entry which is preliminary data.</text>
</comment>
<dbReference type="Pfam" id="PF04932">
    <property type="entry name" value="Wzy_C"/>
    <property type="match status" value="1"/>
</dbReference>
<dbReference type="Proteomes" id="UP000318405">
    <property type="component" value="Unassembled WGS sequence"/>
</dbReference>
<dbReference type="InterPro" id="IPR007016">
    <property type="entry name" value="O-antigen_ligase-rel_domated"/>
</dbReference>
<dbReference type="GO" id="GO:0016020">
    <property type="term" value="C:membrane"/>
    <property type="evidence" value="ECO:0007669"/>
    <property type="project" value="UniProtKB-SubCell"/>
</dbReference>
<evidence type="ECO:0000313" key="9">
    <source>
        <dbReference type="Proteomes" id="UP000318405"/>
    </source>
</evidence>
<name>A0A556AYZ1_9BURK</name>
<keyword evidence="4 6" id="KW-0472">Membrane</keyword>
<organism evidence="8 9">
    <name type="scientific">Verticiella sediminum</name>
    <dbReference type="NCBI Taxonomy" id="1247510"/>
    <lineage>
        <taxon>Bacteria</taxon>
        <taxon>Pseudomonadati</taxon>
        <taxon>Pseudomonadota</taxon>
        <taxon>Betaproteobacteria</taxon>
        <taxon>Burkholderiales</taxon>
        <taxon>Alcaligenaceae</taxon>
        <taxon>Verticiella</taxon>
    </lineage>
</organism>
<comment type="subcellular location">
    <subcellularLocation>
        <location evidence="1">Membrane</location>
        <topology evidence="1">Multi-pass membrane protein</topology>
    </subcellularLocation>
</comment>
<keyword evidence="8" id="KW-0436">Ligase</keyword>
<feature type="compositionally biased region" description="Low complexity" evidence="5">
    <location>
        <begin position="9"/>
        <end position="20"/>
    </location>
</feature>
<keyword evidence="2 6" id="KW-0812">Transmembrane</keyword>
<feature type="transmembrane region" description="Helical" evidence="6">
    <location>
        <begin position="397"/>
        <end position="424"/>
    </location>
</feature>
<feature type="transmembrane region" description="Helical" evidence="6">
    <location>
        <begin position="436"/>
        <end position="454"/>
    </location>
</feature>
<gene>
    <name evidence="8" type="ORF">FOZ76_05065</name>
</gene>
<feature type="domain" description="O-antigen ligase-related" evidence="7">
    <location>
        <begin position="261"/>
        <end position="413"/>
    </location>
</feature>
<dbReference type="InterPro" id="IPR051533">
    <property type="entry name" value="WaaL-like"/>
</dbReference>
<sequence>MSRARPPEAARAAAREGAGSSDRRARPPEAARAAAREGAGSSDLRAQPPGPARAAACPGGGAPVPPFGTPSGGARACVANGAAWVAWAAAVMLPALTLVMRGHTNAAYFFIALSTLAGAWATRGAGRVDGPAFRADFGWLSLACAAPFIAVLWNQIVLGEFADRPYDAPARLAFAGAAAWWLAQIPYGRLRHVQWGLCAGAMAGMLALLAATHHDRPEPPFATAITFGNLSLLMGLCAWLALGWRLSRMPRLEALLKVAAGFCGVYASFLSQSRGGWLALPAVALMLLLLWRGHWRAKTIGALASLAFLGGIYLGSPMVQQRVAQASTELVDYLQGRHTDSSVGLRLQFWEASLEMFASRPMTGVGPQNVRAGFQARASAGELDAAAARFTHSHNDVLWAMAGLGLPGLLALFALYAVPLAIFVRVARRGAPPQQAAACMGATVVVCFAVFGLTEAMFAITMNAAFYAGMIAIFLALCKESVPTRC</sequence>
<dbReference type="EMBL" id="VLTJ01000007">
    <property type="protein sequence ID" value="TSH98159.1"/>
    <property type="molecule type" value="Genomic_DNA"/>
</dbReference>
<evidence type="ECO:0000256" key="5">
    <source>
        <dbReference type="SAM" id="MobiDB-lite"/>
    </source>
</evidence>
<evidence type="ECO:0000256" key="6">
    <source>
        <dbReference type="SAM" id="Phobius"/>
    </source>
</evidence>
<evidence type="ECO:0000256" key="4">
    <source>
        <dbReference type="ARBA" id="ARBA00023136"/>
    </source>
</evidence>
<feature type="transmembrane region" description="Helical" evidence="6">
    <location>
        <begin position="106"/>
        <end position="125"/>
    </location>
</feature>
<feature type="region of interest" description="Disordered" evidence="5">
    <location>
        <begin position="1"/>
        <end position="58"/>
    </location>
</feature>
<keyword evidence="9" id="KW-1185">Reference proteome</keyword>
<evidence type="ECO:0000256" key="2">
    <source>
        <dbReference type="ARBA" id="ARBA00022692"/>
    </source>
</evidence>
<evidence type="ECO:0000256" key="3">
    <source>
        <dbReference type="ARBA" id="ARBA00022989"/>
    </source>
</evidence>
<evidence type="ECO:0000313" key="8">
    <source>
        <dbReference type="EMBL" id="TSH98159.1"/>
    </source>
</evidence>
<feature type="transmembrane region" description="Helical" evidence="6">
    <location>
        <begin position="195"/>
        <end position="214"/>
    </location>
</feature>